<feature type="region of interest" description="Disordered" evidence="5">
    <location>
        <begin position="3354"/>
        <end position="3378"/>
    </location>
</feature>
<feature type="coiled-coil region" evidence="4">
    <location>
        <begin position="2671"/>
        <end position="2713"/>
    </location>
</feature>
<feature type="region of interest" description="Disordered" evidence="5">
    <location>
        <begin position="5745"/>
        <end position="5771"/>
    </location>
</feature>
<feature type="region of interest" description="Disordered" evidence="5">
    <location>
        <begin position="1518"/>
        <end position="1585"/>
    </location>
</feature>
<dbReference type="InterPro" id="IPR003599">
    <property type="entry name" value="Ig_sub"/>
</dbReference>
<evidence type="ECO:0000313" key="7">
    <source>
        <dbReference type="Proteomes" id="UP000887540"/>
    </source>
</evidence>
<proteinExistence type="predicted"/>
<feature type="compositionally biased region" description="Low complexity" evidence="5">
    <location>
        <begin position="6415"/>
        <end position="6452"/>
    </location>
</feature>
<evidence type="ECO:0000256" key="5">
    <source>
        <dbReference type="SAM" id="MobiDB-lite"/>
    </source>
</evidence>
<feature type="compositionally biased region" description="Low complexity" evidence="5">
    <location>
        <begin position="6568"/>
        <end position="6596"/>
    </location>
</feature>
<feature type="region of interest" description="Disordered" evidence="5">
    <location>
        <begin position="2173"/>
        <end position="2208"/>
    </location>
</feature>
<feature type="region of interest" description="Disordered" evidence="5">
    <location>
        <begin position="5469"/>
        <end position="5620"/>
    </location>
</feature>
<feature type="region of interest" description="Disordered" evidence="5">
    <location>
        <begin position="2340"/>
        <end position="2366"/>
    </location>
</feature>
<feature type="region of interest" description="Disordered" evidence="5">
    <location>
        <begin position="3093"/>
        <end position="3163"/>
    </location>
</feature>
<feature type="compositionally biased region" description="Basic and acidic residues" evidence="5">
    <location>
        <begin position="2186"/>
        <end position="2201"/>
    </location>
</feature>
<feature type="domain" description="Ig-like" evidence="6">
    <location>
        <begin position="2218"/>
        <end position="2301"/>
    </location>
</feature>
<feature type="domain" description="Ig-like" evidence="6">
    <location>
        <begin position="4611"/>
        <end position="4703"/>
    </location>
</feature>
<evidence type="ECO:0000256" key="3">
    <source>
        <dbReference type="ARBA" id="ARBA00023319"/>
    </source>
</evidence>
<feature type="region of interest" description="Disordered" evidence="5">
    <location>
        <begin position="6537"/>
        <end position="6715"/>
    </location>
</feature>
<feature type="compositionally biased region" description="Polar residues" evidence="5">
    <location>
        <begin position="18"/>
        <end position="28"/>
    </location>
</feature>
<feature type="compositionally biased region" description="Basic and acidic residues" evidence="5">
    <location>
        <begin position="1733"/>
        <end position="1746"/>
    </location>
</feature>
<keyword evidence="2" id="KW-1015">Disulfide bond</keyword>
<dbReference type="SMART" id="SM00408">
    <property type="entry name" value="IGc2"/>
    <property type="match status" value="7"/>
</dbReference>
<dbReference type="WBParaSite" id="ACRNAN_Path_524.g1986.t2">
    <property type="protein sequence ID" value="ACRNAN_Path_524.g1986.t2"/>
    <property type="gene ID" value="ACRNAN_Path_524.g1986"/>
</dbReference>
<feature type="compositionally biased region" description="Basic and acidic residues" evidence="5">
    <location>
        <begin position="3030"/>
        <end position="3047"/>
    </location>
</feature>
<feature type="compositionally biased region" description="Low complexity" evidence="5">
    <location>
        <begin position="6787"/>
        <end position="6797"/>
    </location>
</feature>
<feature type="compositionally biased region" description="Pro residues" evidence="5">
    <location>
        <begin position="3049"/>
        <end position="3066"/>
    </location>
</feature>
<evidence type="ECO:0000313" key="8">
    <source>
        <dbReference type="WBParaSite" id="ACRNAN_Path_524.g1986.t2"/>
    </source>
</evidence>
<keyword evidence="1" id="KW-0732">Signal</keyword>
<feature type="domain" description="Ig-like" evidence="6">
    <location>
        <begin position="4770"/>
        <end position="4859"/>
    </location>
</feature>
<evidence type="ECO:0000259" key="6">
    <source>
        <dbReference type="PROSITE" id="PS50835"/>
    </source>
</evidence>
<feature type="compositionally biased region" description="Basic and acidic residues" evidence="5">
    <location>
        <begin position="5593"/>
        <end position="5620"/>
    </location>
</feature>
<feature type="domain" description="Ig-like" evidence="6">
    <location>
        <begin position="4452"/>
        <end position="4544"/>
    </location>
</feature>
<feature type="domain" description="Ig-like" evidence="6">
    <location>
        <begin position="3710"/>
        <end position="3810"/>
    </location>
</feature>
<dbReference type="PROSITE" id="PS50835">
    <property type="entry name" value="IG_LIKE"/>
    <property type="match status" value="10"/>
</dbReference>
<accession>A0A914C9D3</accession>
<feature type="compositionally biased region" description="Basic and acidic residues" evidence="5">
    <location>
        <begin position="5485"/>
        <end position="5500"/>
    </location>
</feature>
<feature type="compositionally biased region" description="Polar residues" evidence="5">
    <location>
        <begin position="1754"/>
        <end position="1773"/>
    </location>
</feature>
<feature type="compositionally biased region" description="Polar residues" evidence="5">
    <location>
        <begin position="2352"/>
        <end position="2361"/>
    </location>
</feature>
<feature type="compositionally biased region" description="Pro residues" evidence="5">
    <location>
        <begin position="6798"/>
        <end position="6862"/>
    </location>
</feature>
<feature type="compositionally biased region" description="Low complexity" evidence="5">
    <location>
        <begin position="6647"/>
        <end position="6674"/>
    </location>
</feature>
<feature type="compositionally biased region" description="Pro residues" evidence="5">
    <location>
        <begin position="6675"/>
        <end position="6701"/>
    </location>
</feature>
<feature type="compositionally biased region" description="Polar residues" evidence="5">
    <location>
        <begin position="4116"/>
        <end position="4129"/>
    </location>
</feature>
<feature type="region of interest" description="Disordered" evidence="5">
    <location>
        <begin position="5285"/>
        <end position="5309"/>
    </location>
</feature>
<keyword evidence="4" id="KW-0175">Coiled coil</keyword>
<keyword evidence="3" id="KW-0393">Immunoglobulin domain</keyword>
<feature type="compositionally biased region" description="Basic and acidic residues" evidence="5">
    <location>
        <begin position="1657"/>
        <end position="1672"/>
    </location>
</feature>
<dbReference type="InterPro" id="IPR050958">
    <property type="entry name" value="Cell_Adh-Cytoskel_Orgn"/>
</dbReference>
<feature type="domain" description="Ig-like" evidence="6">
    <location>
        <begin position="1234"/>
        <end position="1324"/>
    </location>
</feature>
<feature type="region of interest" description="Disordered" evidence="5">
    <location>
        <begin position="3007"/>
        <end position="3072"/>
    </location>
</feature>
<feature type="region of interest" description="Disordered" evidence="5">
    <location>
        <begin position="5234"/>
        <end position="5253"/>
    </location>
</feature>
<feature type="compositionally biased region" description="Low complexity" evidence="5">
    <location>
        <begin position="4131"/>
        <end position="4142"/>
    </location>
</feature>
<organism evidence="7 8">
    <name type="scientific">Acrobeloides nanus</name>
    <dbReference type="NCBI Taxonomy" id="290746"/>
    <lineage>
        <taxon>Eukaryota</taxon>
        <taxon>Metazoa</taxon>
        <taxon>Ecdysozoa</taxon>
        <taxon>Nematoda</taxon>
        <taxon>Chromadorea</taxon>
        <taxon>Rhabditida</taxon>
        <taxon>Tylenchina</taxon>
        <taxon>Cephalobomorpha</taxon>
        <taxon>Cephaloboidea</taxon>
        <taxon>Cephalobidae</taxon>
        <taxon>Acrobeloides</taxon>
    </lineage>
</organism>
<feature type="compositionally biased region" description="Low complexity" evidence="5">
    <location>
        <begin position="6702"/>
        <end position="6714"/>
    </location>
</feature>
<feature type="compositionally biased region" description="Polar residues" evidence="5">
    <location>
        <begin position="2560"/>
        <end position="2572"/>
    </location>
</feature>
<evidence type="ECO:0000256" key="2">
    <source>
        <dbReference type="ARBA" id="ARBA00023157"/>
    </source>
</evidence>
<feature type="region of interest" description="Disordered" evidence="5">
    <location>
        <begin position="6353"/>
        <end position="6494"/>
    </location>
</feature>
<evidence type="ECO:0000256" key="4">
    <source>
        <dbReference type="SAM" id="Coils"/>
    </source>
</evidence>
<sequence>MTDSQDEIDIKSDGAISRSRNSSQSPTTKFRRVEIRIDNDDGPMDVENRRSPYFMSRQPLSSYASSREAVLRHKANSRTLEETHVIKNEGIQDLYFTEEHWSSEIKSFVTTTPPKFVQVIKAYRVLSTDRLTLVVEVLSDPPAIFEWFCNDRAVTQDRRHFVVRHSVNVTTLTVEGPEQGVFSCSARNPAGVSKSYGYVTVDDPKKHKTLVTETQETQETEYLVTDVKEQQVEKQVKKPPKFLNQVPHLSVKPGAEAVIDVEVESSSPVKFLWYVNGKLIYEGMQNIEFYYPKPTRCLVLFKLPESGQYTVVAQNEHGVSKCSGYIEVEKDSSSQTHLHLLQSHQKTYLAPQPPGAQRGTSNGATLTRQVIETTTYVQRSSSLPRSHGEHQQTYETDKHLSTSTNDLRESTFRQSRSPDTKHQGYIPQPPAFVTQLPGEIVISPNEKLVLTAEVNAVPAADIKWDINGFEIRRSKNYSVLNENNRSTLVVHPPVKQGRYKVAATNELGKTSFQTLVHTVHTEQNVIQEQHWQQQTQQPPEFIENVTVVKTSVENEDVLDDDSDNSSAETVKMNETGSEQGEVRATSSLRIRSSSGDRQAEFPQKPLIVGHPAAEVLVPGGEPLVLEIKVVSVPEATITWYHKNFEIKAGDRVDIDIVAQNHSRLTVHNPPEGLYKAMAANEHGSIIYEVHVYTEFVDETAEQGIFTRKSVERSIPPVYRLGKRGSITQKQDLPKPPKIISRFQEVYRRQENQELVLEVQADSIPEATFQWRQNNFEVKQGENVKIERPGSNQSRAVFLRPVEGRYDVIAKNDLGQDSASTKVIIDYDQVVPSPRVMVASPKALETPTSPHRVKSPFDDYPIFLQALPAITVIQGEHKMVVVVQTKEPGTFRWFANGEELINSNEHQIINEDYKSTLIIRCKVLSNSEYAVEFTNSYGIIHSMTTVISQDETMEESAQSMEASGPSLITVVEKQDLAKNVKEEGFEKVTEKGSKRVAEEKVIESAPQEPKRILVVEQKSESASLTEKEAESIASEIAANPPRFIEILSVPQLTEGQTLESQVTLAMDTPPCTFSWYLNNKQVDEKYITSGDHNSKIQIPSITTDMGGLLLVIAQNNQGKTESSMHFIVEKLGEKSVKIIEDSMLTSPRSQVHDEITIQKMEEDFTETTNIQKREETYSILVKVAEALAENLVAKICLEAVREAAHHLANAETEEEEEEEEEEDSHYQSVAENFAPVFEISKETYNVAPGENVTIHTKIIGQPCDSVSWYHNGVKMEDSKNITIITTDGHTQLVMKGVTKNQSGTYHCRAENDYGDAMYTCILNISDSMSDSMTSSFITDYEMGETAQTVYSTVGVKHKEEDEKISAVLKHKPLQVVKFSINLAEQGPGIISYGIIKTISIDRTDSFEKEPTSPKNFDQDIVSKKSQGVQEKSSFDEQKEARIAAAQRELEELIPKEVGKRDAQQDLVNLGKEGVQEVHEDGKKSKLQKQAKLDITQGKEAIWPPPEPEMDIFQQGIEVQEELGQQVDTEKLKMKEKVSSTISAPQPEEPKTTQENLQTRPPVEQKGAEVQPPKDRPKSTTSDDLPIMKLEQDAFIDTTITAVPSSPVATTMEELPSPKPVLSPKEATIFQLPSPPMSPDARRKIKDVEAEKKTREALEKLGFDEEKSVQESEKPAVCLIPVEEGEKASSAGEGPSGKTETSPIGTEETKPVQPPWRQEVTETPMAQEKPAQSHPEPETLTKETEAVQKDGLGQPTPAQTSSQQDAQKISDASQKPPQEPEIPAQPIPIINLIQPEKEPQEQQTSSLLIVKPTQQPLQEPLQQPSPDQEIANVEILRPSSAYDFQLTVFEPQIFSDELDLIAVNIRNVEAGSPTSVQISPLEKSDAEDEGLGEETIGLVINIEQPSPHFSHDLTIVEAQPAEINQLKASETFEREAEVIQPKYIKLMDNQTDGDSGVGYASSSIKNIQRMFVFEKDEQEEKVETTILIQSDNLTSQAKIKALPEIIIKKSTLEEEAVTRLVRRDEKPADAETFVEIYRPESFFTYDLTIVTPQMYIGFADIVGNMVMNEMIINVVEELTKEPSQEDKEIILSERAKIRTNVSYKWILSRKDGETHKKDVWTLQRVEQVDALVSDTTATTNVGISYAGEEHQITEVSMLEPSHLLTQVLSEIQKSHSSSEMFTAPEEPTQEKPEKQPSKEELSKSQDLISETTTSDIGQIPTFRKGLDNITLKIGESGQLKCIVTGIPTPEVVWFVDGDQIIPNDEYNIVYEDGVSILIFSKVIAEDEGEYVCEAYNSVGKSSTKCFVKVQDPLIPPDEPEDMDSMKKLSDNFILRKIKRLHKDDRSQSNRDSQHSSASANFSPPSDPESEKWFYVHPIVEATESFIIYRYFDAEYLYHSIPIRSDYEQAELFTSLYEAKIKVRRRSITDTPITNAEVKAIFENGYVDEPWPEHETDTMIRSAPGPEPRSPTLPNKIKYKGTPVELSVAEKNDRLSISTITPDQAGRMSPLQLYIESLCDFSQMFNDMNKTVQEKKIELLKKAKKVKDDKKLKKSILTKSTESDTSIRSSQPILTRSNSQCHQAKIIEITQEWKIDKDPEFGEAAALFWPSITDSIMELSKHSKRPRESKSQRKQSAHAPDTFAPIHRVQSPAFQLHANKSQSPTKKYVSDEDYNYLKKTVEQVQQELDEARTQYKKDLDDEAAKIERMIFEISEQLTQKDPVSRAQAEVSEEILRTRLAEMILNLPHEEKYIDPADNYEALKEPIGLLKEKLGKLEQKLILDEEESIKEELRKITEMSEETQQTEPIQKRQASLRLRKENIARMTPLITVVKDKLTSLEDVVDDKTEHDLARRSGKTTPIDNRKIIHDLLLKINDEINEIHRLCRQNKELDCLNTVIDVLSKVCTYIDGILDTLRVWKKDAIVVYNPMDGEVADVTVDIKKEEEEEITNTLVMYTSGSEKSCLSTNVNLMFSKTEEILSISYAHHSHKPCLHTKVGQDLEEKSVPGVRISYAGEKPPTPTSQRKGITVTRARVLEVDQERSPPRDRQEPRAPTPPPHRQPPPRPPPPARLSVEGSPPRKIVMESEQPPQVNKIATARSEQPSQVNPPPRPPPPARLSVEGTPPRKTVLESQINEKSEQPSQVNQLPRPPPPTRSSIEGSPPRKPVLLLSEQPSQMDQVVTEQPSQVNQPSEIVVEVPFVQTPPSTIHNAVMDVSVNLRRRGDHQKADYTWPISVINMQMSQYLFDDNSVQMICEETDTGNDTDTTSALFKGSVHLFPTKTGDESDVLSAISDDSPIPCVKFGYPEKEVPKRPSVDSTKTLKNLGEEKSQIKQDVPPTQQIHQPGIIVEVPYIQTTEPETASKPPKPPIQTQTSTQLQVPYKQDDDEVSVSISENVPILFAPRNKQNLKETAILSDEDDSASIFQVTNVRNSWCENFSIYKRRRNFRVTAMLIPEQRAEAEVTLLGDDFQVDVERISDKGRDSVVIFDEEYVTSEASLREESPIARKYRKPDYTEDVGDDDVFFFPRNLEYGNESFEEPILDPTISRMTISISARSVKDSVYVQLEEIPWTEASITLVADEADETSETKSSSLLFNVIVAENSEEGKSQKSLGSHRSSQKSLALSDKTLSQQSLNIPTYVIKLGATASITCELNNHVNKQTEIEWFRGKTPLHEHLGKYDRISHDLLEVLIIQHVNFEDSELYSIKVNGELYPVAYIIVEDTGSEDTNKSTKFITPPQTMFVMEGQTAILSCQMSEPNLNVSWYKEGELLEENERRRFQTTSSGWYRAIIENANVDDQGTYYVTLEENSTSIALVVEEKIDEKEVIVSGADTDDEELADYLVPPGSTATIACELESTEFVQEFSWQKNSRDINTDKISRLEHVVNGLKHYLIIHNAHPSDSGVYSVRINDARFKVAHITINHDAPHEVEETTVPEGNDVTIKCETLNEQENIIWCKNGDRILPSGRFSPESSADNHRHYLKIKNVSIDDSGEYGILIDETYISVTKISVIKEDSIITSSIQEDLEDFEQIKIEENKAIPETTDWVEVNEKQVEKVQEILEKEERVDFEQEQEVEEVVEEANKFTEVEHKQEPDVEKERLVTSDGDEIQATKHAEKYQPPQETQEPFKSQDLQDSFVQSQSLPSSSTEYFDAQLPVEEPFFDQTTSSGSYMDAQDDLADYEMLGTETSTEPGEFPEDIEDMTREIQEMRLSEIPEGSRTPTPEKVEDLEIVKAMEESVATVKERPGESPEIVEEEELFEPLEEIQKPVDDVEPQIPVIEVELVETPKDENQEIQPIKPAFDTLTDILIQQAIQEAIKTKSQEPDEFELLEHEEKRYSEDRSSITTDIEMIEDLATLSSETIGVNLVFTKESVALEAYQVVPKGRNVKLTTWIEFKSEGQEVGCIEEVQQQINLQQQPQQMGASITLIDVNFDDEISASEESLSMVSSTSSTAYSPPEFIIRLEEEYQLRPNVRMVFKCTYIGFPLPHATWKLNGNVLKKNKNIEIITEDGITLLIINEIDKSWDQGELICEIRNPAGMSQCGAALKVSEPAEEEGGFAISQVEQYGEASVYLFGEENRIDTNPNGNMDFVEVIDDEMTYSISSTSTTTSMSTIKPVFVTTLPAKLYVKENDNIYLKCSYKGSPYPTIQWKKNGNLIGNNKNIEIITEDGITLLIINEIDKSWDQGELICEIRNPAGMSQCGAALKVSEPAEEEGGFAISQVEQYGEASVYLFGEENRIDTNPNGNMDFEEVIDDELTYSISSTSTTTSMSTIKPVFVTKLPTKLYVKENDNIYLKCSYKGSPYPTIQWKKNGNLIGNNNKYRIIDEDGVTILYISYVEKNDNALFTCDATNAVGIIQTSCFLSIETEEPPSENKINLEVFCDKEMTDTTLEVVVADFEPIQCALASSWYPTHVMEVDRDREHSMSTDSDVTITQELVSDRFSLSSSEESHDEEGNLKQKYQQKPVFIKAIEDLSVNYGQNLRLKTIVNGAPTPNVRWVVESKTTVNKSEMYEDGIAILELENITDNLVVKCIAYNIAGETTCKAKITVENIPIQHKEEIAETKPQAPEEQAQTIAEVPKSPKIAEEGQVVRTIVKETEVVEEKGQIKETIVIQEEEKFEILEREDQKTEELGKEDQKIEELMTQREAEELQPSDTEIIEVPETIQIEELPKGEEKESQSIAQEPLVKEEFEEIPFKETYVDVDLLFNQASKQELIEVEIYGEEQESEQTQLEIDKIFKKPQDVEEPAKQKEKESEELKTLKVEPVEVSQEVASKEAEIEELKKEISEASIEISESARPEEVPTETETILDEPKELPFEENFAQIELVFNKTSHQELIEVEVYTETQESVAIVVAEPKISTAQKIHPEKQNEAKVEPIKITKEEQSGVEVEEAISEASEVISISVSEKIEEAFAEKEHPTPEEPQAGDEHPIPEESTKEDIPFSETCVDVVLMFNKIPACELVEVEVYAEPQEFEETKITAPKRVIQEIPSKEPVEETRKKEESAIIKSESVQEPVPEPVQESIPVQEPVPVQKPVAEPVQESVPVQEPVPEPVQEPAPEPVAEPVQEPVPEPVQEPAPVQEPVPEPVQESVPIQASEHAHEEETKEVQEIPPEKPTETKEEPKVIEETLDVQSELQEAIVNKEDMVEEISFNEESVEIDLLFNKALVQELIEVEVYAENQELAEAQVGIPKYKELLKKSAEPVKAKEESTKPSLEENVEVPEAEETKKKEESMLEEIAKVELVTDEVGKEESRAEELAKEEPVAEKVSTEEPVVDEIAKEEQPIVVEEPIEAQSEIEQSIKTEEPEFEEIPFNEEFIEIDLVFNKITAQELIEVEVYTETQEFEELHISTQKKFETTEPSKVSVVETAGEQLVEKVIPEEQAVTHVLEEEKAVEKESPQPEIEEHPVLEQQEKEEIPFKEESFAIELEVIRPLEEEGIEVEVLAENLEFIEANVFTQKESLKEVPIKEQLKEQAIEELAKPSIEEPVEEPISEASEIVSVSISEAQDESKIVEETVQEQKLPDEHDFEEIQFKKEIIEIDLVFNKSLSQQLIEVEVYSENFESSEALLASPKKAIIKEELTESKEVHEVEQIGEAQKTSEETEKTLEEAKEKSVYEENQVDLVLVFQKASISEFIEVEVYTETQELAVAQISFSKKPIQESLLEEEPNKLSEKIEEPSAVTFIPEEQVTVSEKVEGPQIAMKEKEQKEKSEKISEEKLADELTSEIDLLFKKELVNETIEIVAEIQEIAEEESLKEAKETSKDVSVEKFQQIAIEESEKDLVKIEESVHEEPRKEPITIETLLLAEEPQISEAEKPKPEIEVSEQIVENQEVSYEENDVEISLVFNKPLIQELIEVEVYTESEESAKEQISTPRKEISKEALIQKSVEETTLTTEEELHPSAEESVQEPAQEPVPEPVQEPASEPVAEPVQESVPEPVQESVPEPVQESVPVQEPALELVQESVPEPVQESAPELVQESVPEPVQEPAPKLAQESVPVQESVLEPVQEPAPEPVQEPAPEDVEITLVFNKTLIQELIEVEVYTESEESAKEQVSAPKKEISKEVLIQKSVEETTLTAEEVLYPSAEESAQEPAQESVPEPVQEPAPVQKPVPGPVQEPAPEPVQESAPEPVQEPAPELAQESYTVQEPASEPVAEPVQESAPEPVQEPASEPVAEPVQEPVPEPVQEPAPEPVQEPAPVQKPVPEPVQESVPEPVQEPAPEDVEITLVFNKTLIQELIEVEVYTESEESAKEQVFAPKKEISKEVLIQKSVEETTLTAEEVLHPSAEESVQEPAQESVPEPVQEPAPEPVQEPAPEPVQEPAPEPVQEPAPVQKPVPEPVQEPVPEPVQEPAPEPVQEPAPEPVQEPAPVQK</sequence>
<feature type="coiled-coil region" evidence="4">
    <location>
        <begin position="6088"/>
        <end position="6115"/>
    </location>
</feature>
<evidence type="ECO:0000256" key="1">
    <source>
        <dbReference type="ARBA" id="ARBA00022729"/>
    </source>
</evidence>
<feature type="region of interest" description="Disordered" evidence="5">
    <location>
        <begin position="2548"/>
        <end position="2572"/>
    </location>
</feature>
<feature type="region of interest" description="Disordered" evidence="5">
    <location>
        <begin position="376"/>
        <end position="429"/>
    </location>
</feature>
<feature type="compositionally biased region" description="Low complexity" evidence="5">
    <location>
        <begin position="5520"/>
        <end position="5542"/>
    </location>
</feature>
<feature type="domain" description="Ig-like" evidence="6">
    <location>
        <begin position="114"/>
        <end position="200"/>
    </location>
</feature>
<feature type="compositionally biased region" description="Low complexity" evidence="5">
    <location>
        <begin position="1686"/>
        <end position="1696"/>
    </location>
</feature>
<dbReference type="InterPro" id="IPR007110">
    <property type="entry name" value="Ig-like_dom"/>
</dbReference>
<feature type="domain" description="Ig-like" evidence="6">
    <location>
        <begin position="4960"/>
        <end position="5043"/>
    </location>
</feature>
<feature type="compositionally biased region" description="Basic and acidic residues" evidence="5">
    <location>
        <begin position="2340"/>
        <end position="2351"/>
    </location>
</feature>
<feature type="compositionally biased region" description="Polar residues" evidence="5">
    <location>
        <begin position="3366"/>
        <end position="3375"/>
    </location>
</feature>
<dbReference type="SMART" id="SM00409">
    <property type="entry name" value="IG"/>
    <property type="match status" value="16"/>
</dbReference>
<keyword evidence="7" id="KW-1185">Reference proteome</keyword>
<dbReference type="InterPro" id="IPR003598">
    <property type="entry name" value="Ig_sub2"/>
</dbReference>
<feature type="domain" description="Ig-like" evidence="6">
    <location>
        <begin position="3820"/>
        <end position="3916"/>
    </location>
</feature>
<dbReference type="InterPro" id="IPR013098">
    <property type="entry name" value="Ig_I-set"/>
</dbReference>
<name>A0A914C9D3_9BILA</name>
<dbReference type="PANTHER" id="PTHR45080">
    <property type="entry name" value="CONTACTIN 5"/>
    <property type="match status" value="1"/>
</dbReference>
<dbReference type="CDD" id="cd00096">
    <property type="entry name" value="Ig"/>
    <property type="match status" value="6"/>
</dbReference>
<feature type="compositionally biased region" description="Basic and acidic residues" evidence="5">
    <location>
        <begin position="5695"/>
        <end position="5710"/>
    </location>
</feature>
<dbReference type="PANTHER" id="PTHR45080:SF8">
    <property type="entry name" value="IG-LIKE DOMAIN-CONTAINING PROTEIN"/>
    <property type="match status" value="1"/>
</dbReference>
<feature type="region of interest" description="Disordered" evidence="5">
    <location>
        <begin position="6773"/>
        <end position="6868"/>
    </location>
</feature>
<feature type="region of interest" description="Disordered" evidence="5">
    <location>
        <begin position="557"/>
        <end position="597"/>
    </location>
</feature>
<feature type="region of interest" description="Disordered" evidence="5">
    <location>
        <begin position="1"/>
        <end position="29"/>
    </location>
</feature>
<dbReference type="Proteomes" id="UP000887540">
    <property type="component" value="Unplaced"/>
</dbReference>
<dbReference type="GO" id="GO:0005886">
    <property type="term" value="C:plasma membrane"/>
    <property type="evidence" value="ECO:0007669"/>
    <property type="project" value="TreeGrafter"/>
</dbReference>
<dbReference type="InterPro" id="IPR036179">
    <property type="entry name" value="Ig-like_dom_sf"/>
</dbReference>
<feature type="compositionally biased region" description="Basic and acidic residues" evidence="5">
    <location>
        <begin position="386"/>
        <end position="422"/>
    </location>
</feature>
<feature type="domain" description="Ig-like" evidence="6">
    <location>
        <begin position="3922"/>
        <end position="3990"/>
    </location>
</feature>
<reference evidence="8" key="1">
    <citation type="submission" date="2022-11" db="UniProtKB">
        <authorList>
            <consortium name="WormBaseParasite"/>
        </authorList>
    </citation>
    <scope>IDENTIFICATION</scope>
</reference>
<feature type="region of interest" description="Disordered" evidence="5">
    <location>
        <begin position="4107"/>
        <end position="4144"/>
    </location>
</feature>
<feature type="compositionally biased region" description="Pro residues" evidence="5">
    <location>
        <begin position="6597"/>
        <end position="6617"/>
    </location>
</feature>
<feature type="compositionally biased region" description="Pro residues" evidence="5">
    <location>
        <begin position="5543"/>
        <end position="5581"/>
    </location>
</feature>
<feature type="region of interest" description="Disordered" evidence="5">
    <location>
        <begin position="5407"/>
        <end position="5436"/>
    </location>
</feature>
<dbReference type="Gene3D" id="2.60.40.10">
    <property type="entry name" value="Immunoglobulins"/>
    <property type="match status" value="17"/>
</dbReference>
<feature type="region of interest" description="Disordered" evidence="5">
    <location>
        <begin position="5695"/>
        <end position="5727"/>
    </location>
</feature>
<dbReference type="Pfam" id="PF07679">
    <property type="entry name" value="I-set"/>
    <property type="match status" value="10"/>
</dbReference>
<feature type="region of interest" description="Disordered" evidence="5">
    <location>
        <begin position="1657"/>
        <end position="1782"/>
    </location>
</feature>
<feature type="region of interest" description="Disordered" evidence="5">
    <location>
        <begin position="1404"/>
        <end position="1438"/>
    </location>
</feature>
<dbReference type="InterPro" id="IPR013783">
    <property type="entry name" value="Ig-like_fold"/>
</dbReference>
<feature type="compositionally biased region" description="Polar residues" evidence="5">
    <location>
        <begin position="564"/>
        <end position="596"/>
    </location>
</feature>
<dbReference type="GO" id="GO:0007156">
    <property type="term" value="P:homophilic cell adhesion via plasma membrane adhesion molecules"/>
    <property type="evidence" value="ECO:0007669"/>
    <property type="project" value="TreeGrafter"/>
</dbReference>
<feature type="region of interest" description="Disordered" evidence="5">
    <location>
        <begin position="2616"/>
        <end position="2641"/>
    </location>
</feature>
<dbReference type="FunFam" id="2.60.40.10:FF:000107">
    <property type="entry name" value="Myosin, light chain kinase a"/>
    <property type="match status" value="4"/>
</dbReference>
<feature type="compositionally biased region" description="Low complexity" evidence="5">
    <location>
        <begin position="6618"/>
        <end position="6637"/>
    </location>
</feature>
<feature type="compositionally biased region" description="Basic and acidic residues" evidence="5">
    <location>
        <begin position="1526"/>
        <end position="1536"/>
    </location>
</feature>
<feature type="compositionally biased region" description="Basic and acidic residues" evidence="5">
    <location>
        <begin position="5745"/>
        <end position="5765"/>
    </location>
</feature>
<dbReference type="SUPFAM" id="SSF48726">
    <property type="entry name" value="Immunoglobulin"/>
    <property type="match status" value="17"/>
</dbReference>
<feature type="compositionally biased region" description="Basic and acidic residues" evidence="5">
    <location>
        <begin position="1404"/>
        <end position="1421"/>
    </location>
</feature>
<feature type="compositionally biased region" description="Pro residues" evidence="5">
    <location>
        <begin position="3102"/>
        <end position="3112"/>
    </location>
</feature>
<protein>
    <submittedName>
        <fullName evidence="8">Ig-like domain-containing protein</fullName>
    </submittedName>
</protein>